<evidence type="ECO:0000256" key="5">
    <source>
        <dbReference type="ARBA" id="ARBA00022833"/>
    </source>
</evidence>
<feature type="domain" description="C2H2-type" evidence="10">
    <location>
        <begin position="313"/>
        <end position="339"/>
    </location>
</feature>
<dbReference type="PANTHER" id="PTHR24394:SF48">
    <property type="entry name" value="ZINC FINGER PROTEIN 771"/>
    <property type="match status" value="1"/>
</dbReference>
<feature type="domain" description="C2H2-type" evidence="10">
    <location>
        <begin position="640"/>
        <end position="667"/>
    </location>
</feature>
<dbReference type="Proteomes" id="UP001148838">
    <property type="component" value="Unassembled WGS sequence"/>
</dbReference>
<evidence type="ECO:0000256" key="4">
    <source>
        <dbReference type="ARBA" id="ARBA00022771"/>
    </source>
</evidence>
<name>A0ABQ8RWA7_PERAM</name>
<evidence type="ECO:0000313" key="12">
    <source>
        <dbReference type="Proteomes" id="UP001148838"/>
    </source>
</evidence>
<dbReference type="InterPro" id="IPR036236">
    <property type="entry name" value="Znf_C2H2_sf"/>
</dbReference>
<gene>
    <name evidence="11" type="ORF">ANN_27626</name>
</gene>
<evidence type="ECO:0000256" key="1">
    <source>
        <dbReference type="ARBA" id="ARBA00004123"/>
    </source>
</evidence>
<keyword evidence="4 9" id="KW-0863">Zinc-finger</keyword>
<comment type="caution">
    <text evidence="11">The sequence shown here is derived from an EMBL/GenBank/DDBJ whole genome shotgun (WGS) entry which is preliminary data.</text>
</comment>
<keyword evidence="3" id="KW-0677">Repeat</keyword>
<organism evidence="11 12">
    <name type="scientific">Periplaneta americana</name>
    <name type="common">American cockroach</name>
    <name type="synonym">Blatta americana</name>
    <dbReference type="NCBI Taxonomy" id="6978"/>
    <lineage>
        <taxon>Eukaryota</taxon>
        <taxon>Metazoa</taxon>
        <taxon>Ecdysozoa</taxon>
        <taxon>Arthropoda</taxon>
        <taxon>Hexapoda</taxon>
        <taxon>Insecta</taxon>
        <taxon>Pterygota</taxon>
        <taxon>Neoptera</taxon>
        <taxon>Polyneoptera</taxon>
        <taxon>Dictyoptera</taxon>
        <taxon>Blattodea</taxon>
        <taxon>Blattoidea</taxon>
        <taxon>Blattidae</taxon>
        <taxon>Blattinae</taxon>
        <taxon>Periplaneta</taxon>
    </lineage>
</organism>
<dbReference type="SMART" id="SM00355">
    <property type="entry name" value="ZnF_C2H2"/>
    <property type="match status" value="15"/>
</dbReference>
<evidence type="ECO:0000313" key="11">
    <source>
        <dbReference type="EMBL" id="KAJ4425999.1"/>
    </source>
</evidence>
<keyword evidence="6" id="KW-0805">Transcription regulation</keyword>
<feature type="domain" description="C2H2-type" evidence="10">
    <location>
        <begin position="229"/>
        <end position="256"/>
    </location>
</feature>
<feature type="domain" description="C2H2-type" evidence="10">
    <location>
        <begin position="612"/>
        <end position="639"/>
    </location>
</feature>
<dbReference type="Pfam" id="PF00096">
    <property type="entry name" value="zf-C2H2"/>
    <property type="match status" value="10"/>
</dbReference>
<keyword evidence="7" id="KW-0804">Transcription</keyword>
<feature type="domain" description="C2H2-type" evidence="10">
    <location>
        <begin position="696"/>
        <end position="723"/>
    </location>
</feature>
<evidence type="ECO:0000256" key="2">
    <source>
        <dbReference type="ARBA" id="ARBA00022723"/>
    </source>
</evidence>
<dbReference type="EMBL" id="JAJSOF020000041">
    <property type="protein sequence ID" value="KAJ4425999.1"/>
    <property type="molecule type" value="Genomic_DNA"/>
</dbReference>
<sequence length="1091" mass="123979">MLWLAAKMMAGKEEMNLVTYTSPRIPVMKALWNSVAMDVVKMEPETDPLDIQLNEDTDMKERKPLLEEWNSSNPQQVCMKAEYEDSNSYLTSEVKTEQMLMPDPFPLKCESQEDPYDVDRVKEEQSLEVKTEEDEFLSESIVNSDENETSLLKKTSPKNCISFENLSCDSTSEVQTNEETLGSENSYQKEGVRGKDKSSFKCHICGLFLNTAFRHKVHIRSHSAETKHFKCDICGKRFSRASMLREHVRTHTGEKPYKCEICGKCFSHSSSFKVHKLVHTGEKQFRCDSCGKCFSRSAVLKEHVRTHTGEKPHKCDVCAMRFSHSGYLNHLRTHTGEKPFKCQICEKSFSHAGSLKDHSRTHTGEKPFKCEVVVITEDVQNVHLLLEYRPHIDVSLTCEHDPKLQEYCTSFCDSTFLVTMNVLKMESETDPLDIQLNEDTDIKERKPLLEEWNSSNPQQVCMKAEYEDHSSYLTSEVKTEQMLMPIPFPLKCEAKEEFYDVDRVKEEQSLEVKTEENEFLSESIVNSDDNETSLLKKTSPKNCITFVNVPCDNTSELQTCEQINESQKSFETEGVRRRDKSLFKCHICGLFLNTASRHKAHIRSHSAETKEFKCNVCGKSFARRRTLREHLRTHTGEKAYKCDVCGMCFSHSGSLRVHKSIHSEEKQFKCVTCGRCFLNSVALRDHLRTHTVDEPFKCEICGQCFSHARSLNAHKRIHTGKKQFICGTCGKNCSRSVALTEHMRTHTGEKPYKCQICEKSFSHAGYLPVHARSHTGEKPFKCVTCGKCFSISRNLRYHEEKHANEKQFKCCICGESYSLSKSLRYHDYISEDKMNCKTFLMSLFDNRCLMAMDLKMDPLALQLIDDADTKDRSHFRYSASSRVSYDEECSSIFSGQYHDAGTLPPLMLRGGTSVPLRRGTTTETCRIVRRGHSEEGAEHGGDSRGRWVVSTGSLSQRLTFCNSLSTLSVVMDAIKVETEVDPLAIQASGDTDTEDKSLAEGVSRAMHDGTSKLSEYSGQHLWSVQVQEIHAKYISELFNSFLVAFCGGSSRATATGLILDARVPIFEMFHPSPNTAGAHAHTSVCTLLSLR</sequence>
<reference evidence="11 12" key="1">
    <citation type="journal article" date="2022" name="Allergy">
        <title>Genome assembly and annotation of Periplaneta americana reveal a comprehensive cockroach allergen profile.</title>
        <authorList>
            <person name="Wang L."/>
            <person name="Xiong Q."/>
            <person name="Saelim N."/>
            <person name="Wang L."/>
            <person name="Nong W."/>
            <person name="Wan A.T."/>
            <person name="Shi M."/>
            <person name="Liu X."/>
            <person name="Cao Q."/>
            <person name="Hui J.H.L."/>
            <person name="Sookrung N."/>
            <person name="Leung T.F."/>
            <person name="Tungtrongchitr A."/>
            <person name="Tsui S.K.W."/>
        </authorList>
    </citation>
    <scope>NUCLEOTIDE SEQUENCE [LARGE SCALE GENOMIC DNA]</scope>
    <source>
        <strain evidence="11">PWHHKU_190912</strain>
    </source>
</reference>
<feature type="domain" description="C2H2-type" evidence="10">
    <location>
        <begin position="340"/>
        <end position="367"/>
    </location>
</feature>
<keyword evidence="5" id="KW-0862">Zinc</keyword>
<protein>
    <recommendedName>
        <fullName evidence="10">C2H2-type domain-containing protein</fullName>
    </recommendedName>
</protein>
<accession>A0ABQ8RWA7</accession>
<evidence type="ECO:0000256" key="3">
    <source>
        <dbReference type="ARBA" id="ARBA00022737"/>
    </source>
</evidence>
<keyword evidence="12" id="KW-1185">Reference proteome</keyword>
<feature type="domain" description="C2H2-type" evidence="10">
    <location>
        <begin position="752"/>
        <end position="779"/>
    </location>
</feature>
<evidence type="ECO:0000256" key="9">
    <source>
        <dbReference type="PROSITE-ProRule" id="PRU00042"/>
    </source>
</evidence>
<feature type="domain" description="C2H2-type" evidence="10">
    <location>
        <begin position="200"/>
        <end position="227"/>
    </location>
</feature>
<feature type="domain" description="C2H2-type" evidence="10">
    <location>
        <begin position="724"/>
        <end position="751"/>
    </location>
</feature>
<keyword evidence="8" id="KW-0539">Nucleus</keyword>
<comment type="subcellular location">
    <subcellularLocation>
        <location evidence="1">Nucleus</location>
    </subcellularLocation>
</comment>
<keyword evidence="2" id="KW-0479">Metal-binding</keyword>
<dbReference type="PANTHER" id="PTHR24394">
    <property type="entry name" value="ZINC FINGER PROTEIN"/>
    <property type="match status" value="1"/>
</dbReference>
<feature type="domain" description="C2H2-type" evidence="10">
    <location>
        <begin position="257"/>
        <end position="284"/>
    </location>
</feature>
<feature type="domain" description="C2H2-type" evidence="10">
    <location>
        <begin position="583"/>
        <end position="610"/>
    </location>
</feature>
<evidence type="ECO:0000259" key="10">
    <source>
        <dbReference type="PROSITE" id="PS50157"/>
    </source>
</evidence>
<evidence type="ECO:0000256" key="6">
    <source>
        <dbReference type="ARBA" id="ARBA00023015"/>
    </source>
</evidence>
<feature type="domain" description="C2H2-type" evidence="10">
    <location>
        <begin position="285"/>
        <end position="312"/>
    </location>
</feature>
<evidence type="ECO:0000256" key="8">
    <source>
        <dbReference type="ARBA" id="ARBA00023242"/>
    </source>
</evidence>
<proteinExistence type="predicted"/>
<feature type="domain" description="C2H2-type" evidence="10">
    <location>
        <begin position="668"/>
        <end position="695"/>
    </location>
</feature>
<dbReference type="InterPro" id="IPR013087">
    <property type="entry name" value="Znf_C2H2_type"/>
</dbReference>
<dbReference type="PROSITE" id="PS00028">
    <property type="entry name" value="ZINC_FINGER_C2H2_1"/>
    <property type="match status" value="12"/>
</dbReference>
<dbReference type="SUPFAM" id="SSF57667">
    <property type="entry name" value="beta-beta-alpha zinc fingers"/>
    <property type="match status" value="8"/>
</dbReference>
<evidence type="ECO:0000256" key="7">
    <source>
        <dbReference type="ARBA" id="ARBA00023163"/>
    </source>
</evidence>
<dbReference type="Gene3D" id="3.30.160.60">
    <property type="entry name" value="Classic Zinc Finger"/>
    <property type="match status" value="13"/>
</dbReference>
<feature type="domain" description="C2H2-type" evidence="10">
    <location>
        <begin position="780"/>
        <end position="807"/>
    </location>
</feature>
<dbReference type="PROSITE" id="PS50157">
    <property type="entry name" value="ZINC_FINGER_C2H2_2"/>
    <property type="match status" value="14"/>
</dbReference>